<evidence type="ECO:0000313" key="4">
    <source>
        <dbReference type="Proteomes" id="UP000443153"/>
    </source>
</evidence>
<sequence length="188" mass="21642">MKKKKPDLSTIIFAIVIILMIVPQTRMPIQEGLSKIRMVLFSPSKMDEEEQIQLEPFTYRLSHLDGSAANVEIGNGNVTFLSYWATWCPPCRAELPSIQELYNDYGDKMDFVLITHEDPEVIQTFLDKKQYNLPVVLPQMETPASLFERTIPTNYIIDKKGKVVIKEQGATDWYSDKVRKTLDVLVEE</sequence>
<protein>
    <submittedName>
        <fullName evidence="3">Redoxin domain-containing protein</fullName>
    </submittedName>
</protein>
<dbReference type="GO" id="GO:0016209">
    <property type="term" value="F:antioxidant activity"/>
    <property type="evidence" value="ECO:0007669"/>
    <property type="project" value="InterPro"/>
</dbReference>
<dbReference type="InterPro" id="IPR013766">
    <property type="entry name" value="Thioredoxin_domain"/>
</dbReference>
<reference evidence="3 4" key="1">
    <citation type="submission" date="2019-11" db="EMBL/GenBank/DDBJ databases">
        <title>Maribacter lutea sp. nov., a marine bacterium isolated from intertidal sand.</title>
        <authorList>
            <person name="Liu A."/>
        </authorList>
    </citation>
    <scope>NUCLEOTIDE SEQUENCE [LARGE SCALE GENOMIC DNA]</scope>
    <source>
        <strain evidence="3 4">RZ05</strain>
    </source>
</reference>
<dbReference type="CDD" id="cd02966">
    <property type="entry name" value="TlpA_like_family"/>
    <property type="match status" value="1"/>
</dbReference>
<dbReference type="EMBL" id="WKJH01000001">
    <property type="protein sequence ID" value="MRX62801.1"/>
    <property type="molecule type" value="Genomic_DNA"/>
</dbReference>
<dbReference type="OrthoDB" id="9815205at2"/>
<dbReference type="GO" id="GO:0016491">
    <property type="term" value="F:oxidoreductase activity"/>
    <property type="evidence" value="ECO:0007669"/>
    <property type="project" value="InterPro"/>
</dbReference>
<comment type="caution">
    <text evidence="3">The sequence shown here is derived from an EMBL/GenBank/DDBJ whole genome shotgun (WGS) entry which is preliminary data.</text>
</comment>
<keyword evidence="4" id="KW-1185">Reference proteome</keyword>
<evidence type="ECO:0000313" key="3">
    <source>
        <dbReference type="EMBL" id="MRX62801.1"/>
    </source>
</evidence>
<evidence type="ECO:0000259" key="2">
    <source>
        <dbReference type="PROSITE" id="PS51352"/>
    </source>
</evidence>
<dbReference type="Proteomes" id="UP000443153">
    <property type="component" value="Unassembled WGS sequence"/>
</dbReference>
<dbReference type="PANTHER" id="PTHR42852:SF17">
    <property type="entry name" value="THIOREDOXIN-LIKE PROTEIN HI_1115"/>
    <property type="match status" value="1"/>
</dbReference>
<dbReference type="PROSITE" id="PS51352">
    <property type="entry name" value="THIOREDOXIN_2"/>
    <property type="match status" value="1"/>
</dbReference>
<dbReference type="PROSITE" id="PS00194">
    <property type="entry name" value="THIOREDOXIN_1"/>
    <property type="match status" value="1"/>
</dbReference>
<organism evidence="3 4">
    <name type="scientific">Maribacter luteus</name>
    <dbReference type="NCBI Taxonomy" id="2594478"/>
    <lineage>
        <taxon>Bacteria</taxon>
        <taxon>Pseudomonadati</taxon>
        <taxon>Bacteroidota</taxon>
        <taxon>Flavobacteriia</taxon>
        <taxon>Flavobacteriales</taxon>
        <taxon>Flavobacteriaceae</taxon>
        <taxon>Maribacter</taxon>
    </lineage>
</organism>
<accession>A0A6I2MFZ9</accession>
<dbReference type="Pfam" id="PF00578">
    <property type="entry name" value="AhpC-TSA"/>
    <property type="match status" value="1"/>
</dbReference>
<dbReference type="InterPro" id="IPR000866">
    <property type="entry name" value="AhpC/TSA"/>
</dbReference>
<dbReference type="SUPFAM" id="SSF52833">
    <property type="entry name" value="Thioredoxin-like"/>
    <property type="match status" value="1"/>
</dbReference>
<dbReference type="InterPro" id="IPR050553">
    <property type="entry name" value="Thioredoxin_ResA/DsbE_sf"/>
</dbReference>
<gene>
    <name evidence="3" type="ORF">GJ691_01355</name>
</gene>
<dbReference type="AlphaFoldDB" id="A0A6I2MFZ9"/>
<dbReference type="InterPro" id="IPR036249">
    <property type="entry name" value="Thioredoxin-like_sf"/>
</dbReference>
<proteinExistence type="predicted"/>
<feature type="domain" description="Thioredoxin" evidence="2">
    <location>
        <begin position="16"/>
        <end position="187"/>
    </location>
</feature>
<dbReference type="Gene3D" id="3.40.30.10">
    <property type="entry name" value="Glutaredoxin"/>
    <property type="match status" value="1"/>
</dbReference>
<name>A0A6I2MFZ9_9FLAO</name>
<dbReference type="InterPro" id="IPR017937">
    <property type="entry name" value="Thioredoxin_CS"/>
</dbReference>
<dbReference type="RefSeq" id="WP_154362991.1">
    <property type="nucleotide sequence ID" value="NZ_WKJH01000001.1"/>
</dbReference>
<keyword evidence="1" id="KW-0676">Redox-active center</keyword>
<evidence type="ECO:0000256" key="1">
    <source>
        <dbReference type="ARBA" id="ARBA00023284"/>
    </source>
</evidence>
<dbReference type="PANTHER" id="PTHR42852">
    <property type="entry name" value="THIOL:DISULFIDE INTERCHANGE PROTEIN DSBE"/>
    <property type="match status" value="1"/>
</dbReference>